<comment type="caution">
    <text evidence="3">The sequence shown here is derived from an EMBL/GenBank/DDBJ whole genome shotgun (WGS) entry which is preliminary data.</text>
</comment>
<keyword evidence="2" id="KW-0812">Transmembrane</keyword>
<accession>A0A9N8ZTH7</accession>
<evidence type="ECO:0000256" key="1">
    <source>
        <dbReference type="SAM" id="MobiDB-lite"/>
    </source>
</evidence>
<dbReference type="OrthoDB" id="2486285at2759"/>
<keyword evidence="4" id="KW-1185">Reference proteome</keyword>
<evidence type="ECO:0000313" key="4">
    <source>
        <dbReference type="Proteomes" id="UP000789396"/>
    </source>
</evidence>
<keyword evidence="2" id="KW-0472">Membrane</keyword>
<gene>
    <name evidence="3" type="ORF">RFULGI_LOCUS2680</name>
</gene>
<feature type="compositionally biased region" description="Low complexity" evidence="1">
    <location>
        <begin position="42"/>
        <end position="59"/>
    </location>
</feature>
<dbReference type="EMBL" id="CAJVPZ010002105">
    <property type="protein sequence ID" value="CAG8506327.1"/>
    <property type="molecule type" value="Genomic_DNA"/>
</dbReference>
<sequence>MKRALWTSVACVLLVFLSMVGEIILFTMVKNDQDNSNTKFGSELSSSSFSSSSTSPKPSFALASGFALTVLSLIFTIAAIVIYWKANSMPQEDQNQKPHYGLTGVTVQMSNNQTVNNTATPYQPPQFSTPYQPPQFSNPYQ</sequence>
<feature type="region of interest" description="Disordered" evidence="1">
    <location>
        <begin position="115"/>
        <end position="141"/>
    </location>
</feature>
<proteinExistence type="predicted"/>
<keyword evidence="2" id="KW-1133">Transmembrane helix</keyword>
<organism evidence="3 4">
    <name type="scientific">Racocetra fulgida</name>
    <dbReference type="NCBI Taxonomy" id="60492"/>
    <lineage>
        <taxon>Eukaryota</taxon>
        <taxon>Fungi</taxon>
        <taxon>Fungi incertae sedis</taxon>
        <taxon>Mucoromycota</taxon>
        <taxon>Glomeromycotina</taxon>
        <taxon>Glomeromycetes</taxon>
        <taxon>Diversisporales</taxon>
        <taxon>Gigasporaceae</taxon>
        <taxon>Racocetra</taxon>
    </lineage>
</organism>
<reference evidence="3" key="1">
    <citation type="submission" date="2021-06" db="EMBL/GenBank/DDBJ databases">
        <authorList>
            <person name="Kallberg Y."/>
            <person name="Tangrot J."/>
            <person name="Rosling A."/>
        </authorList>
    </citation>
    <scope>NUCLEOTIDE SEQUENCE</scope>
    <source>
        <strain evidence="3">IN212</strain>
    </source>
</reference>
<dbReference type="Proteomes" id="UP000789396">
    <property type="component" value="Unassembled WGS sequence"/>
</dbReference>
<protein>
    <submittedName>
        <fullName evidence="3">13069_t:CDS:1</fullName>
    </submittedName>
</protein>
<feature type="region of interest" description="Disordered" evidence="1">
    <location>
        <begin position="40"/>
        <end position="59"/>
    </location>
</feature>
<dbReference type="AlphaFoldDB" id="A0A9N8ZTH7"/>
<evidence type="ECO:0000256" key="2">
    <source>
        <dbReference type="SAM" id="Phobius"/>
    </source>
</evidence>
<feature type="transmembrane region" description="Helical" evidence="2">
    <location>
        <begin position="60"/>
        <end position="84"/>
    </location>
</feature>
<evidence type="ECO:0000313" key="3">
    <source>
        <dbReference type="EMBL" id="CAG8506327.1"/>
    </source>
</evidence>
<name>A0A9N8ZTH7_9GLOM</name>